<reference evidence="1" key="2">
    <citation type="journal article" date="2015" name="Data Brief">
        <title>Shoot transcriptome of the giant reed, Arundo donax.</title>
        <authorList>
            <person name="Barrero R.A."/>
            <person name="Guerrero F.D."/>
            <person name="Moolhuijzen P."/>
            <person name="Goolsby J.A."/>
            <person name="Tidwell J."/>
            <person name="Bellgard S.E."/>
            <person name="Bellgard M.I."/>
        </authorList>
    </citation>
    <scope>NUCLEOTIDE SEQUENCE</scope>
    <source>
        <tissue evidence="1">Shoot tissue taken approximately 20 cm above the soil surface</tissue>
    </source>
</reference>
<sequence>MVPLEASHRKKNRVLCIIFFIQAKNYFLMIRR</sequence>
<proteinExistence type="predicted"/>
<dbReference type="AlphaFoldDB" id="A0A0A9K535"/>
<accession>A0A0A9K535</accession>
<dbReference type="EMBL" id="GBRH01185252">
    <property type="protein sequence ID" value="JAE12644.1"/>
    <property type="molecule type" value="Transcribed_RNA"/>
</dbReference>
<reference evidence="1" key="1">
    <citation type="submission" date="2014-09" db="EMBL/GenBank/DDBJ databases">
        <authorList>
            <person name="Magalhaes I.L.F."/>
            <person name="Oliveira U."/>
            <person name="Santos F.R."/>
            <person name="Vidigal T.H.D.A."/>
            <person name="Brescovit A.D."/>
            <person name="Santos A.J."/>
        </authorList>
    </citation>
    <scope>NUCLEOTIDE SEQUENCE</scope>
    <source>
        <tissue evidence="1">Shoot tissue taken approximately 20 cm above the soil surface</tissue>
    </source>
</reference>
<name>A0A0A9K535_ARUDO</name>
<evidence type="ECO:0000313" key="1">
    <source>
        <dbReference type="EMBL" id="JAE12644.1"/>
    </source>
</evidence>
<protein>
    <submittedName>
        <fullName evidence="1">Sec-independent protein translocase protein tatC, putative</fullName>
    </submittedName>
</protein>
<organism evidence="1">
    <name type="scientific">Arundo donax</name>
    <name type="common">Giant reed</name>
    <name type="synonym">Donax arundinaceus</name>
    <dbReference type="NCBI Taxonomy" id="35708"/>
    <lineage>
        <taxon>Eukaryota</taxon>
        <taxon>Viridiplantae</taxon>
        <taxon>Streptophyta</taxon>
        <taxon>Embryophyta</taxon>
        <taxon>Tracheophyta</taxon>
        <taxon>Spermatophyta</taxon>
        <taxon>Magnoliopsida</taxon>
        <taxon>Liliopsida</taxon>
        <taxon>Poales</taxon>
        <taxon>Poaceae</taxon>
        <taxon>PACMAD clade</taxon>
        <taxon>Arundinoideae</taxon>
        <taxon>Arundineae</taxon>
        <taxon>Arundo</taxon>
    </lineage>
</organism>